<dbReference type="AlphaFoldDB" id="B7PIY1"/>
<dbReference type="SUPFAM" id="SSF56496">
    <property type="entry name" value="Fibrinogen C-terminal domain-like"/>
    <property type="match status" value="1"/>
</dbReference>
<dbReference type="InterPro" id="IPR020837">
    <property type="entry name" value="Fibrinogen_CS"/>
</dbReference>
<dbReference type="VEuPathDB" id="VectorBase:ISCP_000366"/>
<feature type="non-terminal residue" evidence="2">
    <location>
        <position position="1"/>
    </location>
</feature>
<dbReference type="PROSITE" id="PS00514">
    <property type="entry name" value="FIBRINOGEN_C_1"/>
    <property type="match status" value="1"/>
</dbReference>
<gene>
    <name evidence="2" type="ORF">IscW_ISCW004981</name>
</gene>
<protein>
    <submittedName>
        <fullName evidence="2 3">Carcinolectin 5A isoform, putative</fullName>
    </submittedName>
</protein>
<dbReference type="HOGENOM" id="CLU_038628_11_1_1"/>
<accession>B7PIY1</accession>
<reference evidence="2 4" key="1">
    <citation type="submission" date="2008-03" db="EMBL/GenBank/DDBJ databases">
        <title>Annotation of Ixodes scapularis.</title>
        <authorList>
            <consortium name="Ixodes scapularis Genome Project Consortium"/>
            <person name="Caler E."/>
            <person name="Hannick L.I."/>
            <person name="Bidwell S."/>
            <person name="Joardar V."/>
            <person name="Thiagarajan M."/>
            <person name="Amedeo P."/>
            <person name="Galinsky K.J."/>
            <person name="Schobel S."/>
            <person name="Inman J."/>
            <person name="Hostetler J."/>
            <person name="Miller J."/>
            <person name="Hammond M."/>
            <person name="Megy K."/>
            <person name="Lawson D."/>
            <person name="Kodira C."/>
            <person name="Sutton G."/>
            <person name="Meyer J."/>
            <person name="Hill C.A."/>
            <person name="Birren B."/>
            <person name="Nene V."/>
            <person name="Collins F."/>
            <person name="Alarcon-Chaidez F."/>
            <person name="Wikel S."/>
            <person name="Strausberg R."/>
        </authorList>
    </citation>
    <scope>NUCLEOTIDE SEQUENCE [LARGE SCALE GENOMIC DNA]</scope>
    <source>
        <strain evidence="4">Wikel</strain>
        <strain evidence="2">Wikel colony</strain>
    </source>
</reference>
<evidence type="ECO:0000313" key="2">
    <source>
        <dbReference type="EMBL" id="EEC06553.1"/>
    </source>
</evidence>
<organism>
    <name type="scientific">Ixodes scapularis</name>
    <name type="common">Black-legged tick</name>
    <name type="synonym">Deer tick</name>
    <dbReference type="NCBI Taxonomy" id="6945"/>
    <lineage>
        <taxon>Eukaryota</taxon>
        <taxon>Metazoa</taxon>
        <taxon>Ecdysozoa</taxon>
        <taxon>Arthropoda</taxon>
        <taxon>Chelicerata</taxon>
        <taxon>Arachnida</taxon>
        <taxon>Acari</taxon>
        <taxon>Parasitiformes</taxon>
        <taxon>Ixodida</taxon>
        <taxon>Ixodoidea</taxon>
        <taxon>Ixodidae</taxon>
        <taxon>Ixodinae</taxon>
        <taxon>Ixodes</taxon>
    </lineage>
</organism>
<dbReference type="Gene3D" id="4.10.530.10">
    <property type="entry name" value="Gamma-fibrinogen Carboxyl Terminal Fragment, domain 2"/>
    <property type="match status" value="1"/>
</dbReference>
<dbReference type="OrthoDB" id="6145874at2759"/>
<evidence type="ECO:0000313" key="4">
    <source>
        <dbReference type="Proteomes" id="UP000001555"/>
    </source>
</evidence>
<evidence type="ECO:0000313" key="3">
    <source>
        <dbReference type="EnsemblMetazoa" id="ISCW004981-PA"/>
    </source>
</evidence>
<dbReference type="InterPro" id="IPR036056">
    <property type="entry name" value="Fibrinogen-like_C"/>
</dbReference>
<evidence type="ECO:0000259" key="1">
    <source>
        <dbReference type="Pfam" id="PF00147"/>
    </source>
</evidence>
<dbReference type="EMBL" id="DS722656">
    <property type="protein sequence ID" value="EEC06553.1"/>
    <property type="molecule type" value="Genomic_DNA"/>
</dbReference>
<reference evidence="3" key="2">
    <citation type="submission" date="2020-05" db="UniProtKB">
        <authorList>
            <consortium name="EnsemblMetazoa"/>
        </authorList>
    </citation>
    <scope>IDENTIFICATION</scope>
    <source>
        <strain evidence="3">wikel</strain>
    </source>
</reference>
<dbReference type="PaxDb" id="6945-B7PIY1"/>
<proteinExistence type="predicted"/>
<dbReference type="VEuPathDB" id="VectorBase:ISCW004981"/>
<dbReference type="Proteomes" id="UP000001555">
    <property type="component" value="Unassembled WGS sequence"/>
</dbReference>
<dbReference type="Pfam" id="PF00147">
    <property type="entry name" value="Fibrinogen_C"/>
    <property type="match status" value="1"/>
</dbReference>
<sequence>NYDALSEQNGADFTVNTYKKGKHEDACLRETLTGGWWFKKCNNANLNGRKIDFVLLAGPRGITWHKTGDMKSYSYTYDKVEMKIRDADFGFCRGSLKS</sequence>
<keyword evidence="4" id="KW-1185">Reference proteome</keyword>
<feature type="domain" description="Fibrinogen C-terminal" evidence="1">
    <location>
        <begin position="4"/>
        <end position="85"/>
    </location>
</feature>
<name>B7PIY1_IXOSC</name>
<dbReference type="EnsemblMetazoa" id="ISCW004981-RA">
    <property type="protein sequence ID" value="ISCW004981-PA"/>
    <property type="gene ID" value="ISCW004981"/>
</dbReference>
<dbReference type="VEuPathDB" id="VectorBase:ISCI004981"/>
<dbReference type="EMBL" id="ABJB010682788">
    <property type="status" value="NOT_ANNOTATED_CDS"/>
    <property type="molecule type" value="Genomic_DNA"/>
</dbReference>
<dbReference type="InterPro" id="IPR002181">
    <property type="entry name" value="Fibrinogen_a/b/g_C_dom"/>
</dbReference>